<evidence type="ECO:0000313" key="2">
    <source>
        <dbReference type="EnsemblMetazoa" id="Aqu2.1.17576_001"/>
    </source>
</evidence>
<reference evidence="2" key="1">
    <citation type="submission" date="2017-05" db="UniProtKB">
        <authorList>
            <consortium name="EnsemblMetazoa"/>
        </authorList>
    </citation>
    <scope>IDENTIFICATION</scope>
</reference>
<protein>
    <submittedName>
        <fullName evidence="2">Uncharacterized protein</fullName>
    </submittedName>
</protein>
<sequence>MRPAITTSTTSSWRPVNTTSAWKPATSSTMSSTTTSSLKPCHMQHYYQQLEAHHCHL</sequence>
<accession>A0A1X7TRK8</accession>
<dbReference type="AlphaFoldDB" id="A0A1X7TRK8"/>
<feature type="region of interest" description="Disordered" evidence="1">
    <location>
        <begin position="1"/>
        <end position="37"/>
    </location>
</feature>
<name>A0A1X7TRK8_AMPQE</name>
<proteinExistence type="predicted"/>
<dbReference type="EnsemblMetazoa" id="Aqu2.1.17576_001">
    <property type="protein sequence ID" value="Aqu2.1.17576_001"/>
    <property type="gene ID" value="Aqu2.1.17576"/>
</dbReference>
<organism evidence="2">
    <name type="scientific">Amphimedon queenslandica</name>
    <name type="common">Sponge</name>
    <dbReference type="NCBI Taxonomy" id="400682"/>
    <lineage>
        <taxon>Eukaryota</taxon>
        <taxon>Metazoa</taxon>
        <taxon>Porifera</taxon>
        <taxon>Demospongiae</taxon>
        <taxon>Heteroscleromorpha</taxon>
        <taxon>Haplosclerida</taxon>
        <taxon>Niphatidae</taxon>
        <taxon>Amphimedon</taxon>
    </lineage>
</organism>
<evidence type="ECO:0000256" key="1">
    <source>
        <dbReference type="SAM" id="MobiDB-lite"/>
    </source>
</evidence>
<dbReference type="InParanoid" id="A0A1X7TRK8"/>
<feature type="compositionally biased region" description="Low complexity" evidence="1">
    <location>
        <begin position="26"/>
        <end position="37"/>
    </location>
</feature>
<feature type="compositionally biased region" description="Polar residues" evidence="1">
    <location>
        <begin position="1"/>
        <end position="21"/>
    </location>
</feature>